<comment type="similarity">
    <text evidence="1">Belongs to the sulfatase family.</text>
</comment>
<dbReference type="GO" id="GO:0004065">
    <property type="term" value="F:arylsulfatase activity"/>
    <property type="evidence" value="ECO:0007669"/>
    <property type="project" value="TreeGrafter"/>
</dbReference>
<comment type="caution">
    <text evidence="5">The sequence shown here is derived from an EMBL/GenBank/DDBJ whole genome shotgun (WGS) entry which is preliminary data.</text>
</comment>
<dbReference type="InterPro" id="IPR017850">
    <property type="entry name" value="Alkaline_phosphatase_core_sf"/>
</dbReference>
<dbReference type="EMBL" id="JACJVO010000025">
    <property type="protein sequence ID" value="MBB6733252.1"/>
    <property type="molecule type" value="Genomic_DNA"/>
</dbReference>
<evidence type="ECO:0000259" key="4">
    <source>
        <dbReference type="Pfam" id="PF00884"/>
    </source>
</evidence>
<evidence type="ECO:0000256" key="2">
    <source>
        <dbReference type="ARBA" id="ARBA00022801"/>
    </source>
</evidence>
<reference evidence="5 6" key="1">
    <citation type="submission" date="2020-08" db="EMBL/GenBank/DDBJ databases">
        <title>Cohnella phylogeny.</title>
        <authorList>
            <person name="Dunlap C."/>
        </authorList>
    </citation>
    <scope>NUCLEOTIDE SEQUENCE [LARGE SCALE GENOMIC DNA]</scope>
    <source>
        <strain evidence="5 6">CBP 2801</strain>
    </source>
</reference>
<keyword evidence="6" id="KW-1185">Reference proteome</keyword>
<dbReference type="GO" id="GO:0016740">
    <property type="term" value="F:transferase activity"/>
    <property type="evidence" value="ECO:0007669"/>
    <property type="project" value="UniProtKB-KW"/>
</dbReference>
<accession>A0A7X0VXB0</accession>
<dbReference type="CDD" id="cd16037">
    <property type="entry name" value="sulfatase_like"/>
    <property type="match status" value="1"/>
</dbReference>
<evidence type="ECO:0000256" key="1">
    <source>
        <dbReference type="ARBA" id="ARBA00008779"/>
    </source>
</evidence>
<sequence>MNILLVMSDEHSHQAMGCAGHPVVRTPNMDRLAAEGAMFENAYTPCPVCTPARAGFFTGKYVHQLGTWDNAIPYDGSVPGLSQVLAGHGKRLTAFGKLDFHPDGEYEGLDAHLPLQRTNPQYESFFRGQDIPIDSAQRFRQMGISDRPPRDDKVLQGAVEWLRSKRGSEEPWILYAGFLDPHFPFYVDEERWKRYNAIVTDVPDVARPPFGELNEPLRLLRRHFRGEEADAETVRRAHVGYYAMTSRLDDSVGLLLDTLRECGFEENTLVIYTSDHGEQLGHHGLWWKCCMYEESARVPLLMRGPGIRGGTAVKAPVSLIDLLPTVCDAAGVPVPDGLPGRSLLPLARGQCDAERADFAFSEYHAHGVPSGMYMVRWDRWKYVIYSGYGAQLFDLAADPAETVNMLEDPALRNSPAAREAAAEGDRRLRSVCDPDEVSLRALRDQREIRKELGIDAFPAQNVRTVPHPRLRPEERDPGAAGTTGR</sequence>
<dbReference type="RefSeq" id="WP_185130919.1">
    <property type="nucleotide sequence ID" value="NZ_JACJVO010000025.1"/>
</dbReference>
<dbReference type="Proteomes" id="UP000564644">
    <property type="component" value="Unassembled WGS sequence"/>
</dbReference>
<feature type="region of interest" description="Disordered" evidence="3">
    <location>
        <begin position="461"/>
        <end position="485"/>
    </location>
</feature>
<dbReference type="Gene3D" id="3.40.720.10">
    <property type="entry name" value="Alkaline Phosphatase, subunit A"/>
    <property type="match status" value="1"/>
</dbReference>
<keyword evidence="2 5" id="KW-0378">Hydrolase</keyword>
<dbReference type="PANTHER" id="PTHR46615:SF1">
    <property type="entry name" value="ARYLSULFATASE K"/>
    <property type="match status" value="1"/>
</dbReference>
<dbReference type="InterPro" id="IPR024607">
    <property type="entry name" value="Sulfatase_CS"/>
</dbReference>
<organism evidence="5 6">
    <name type="scientific">Cohnella zeiphila</name>
    <dbReference type="NCBI Taxonomy" id="2761120"/>
    <lineage>
        <taxon>Bacteria</taxon>
        <taxon>Bacillati</taxon>
        <taxon>Bacillota</taxon>
        <taxon>Bacilli</taxon>
        <taxon>Bacillales</taxon>
        <taxon>Paenibacillaceae</taxon>
        <taxon>Cohnella</taxon>
    </lineage>
</organism>
<dbReference type="Pfam" id="PF00884">
    <property type="entry name" value="Sulfatase"/>
    <property type="match status" value="1"/>
</dbReference>
<dbReference type="InterPro" id="IPR000917">
    <property type="entry name" value="Sulfatase_N"/>
</dbReference>
<gene>
    <name evidence="5" type="ORF">H7C18_20225</name>
</gene>
<dbReference type="InterPro" id="IPR051849">
    <property type="entry name" value="GAG-degrading_sulfatase"/>
</dbReference>
<evidence type="ECO:0000256" key="3">
    <source>
        <dbReference type="SAM" id="MobiDB-lite"/>
    </source>
</evidence>
<feature type="domain" description="Sulfatase N-terminal" evidence="4">
    <location>
        <begin position="2"/>
        <end position="332"/>
    </location>
</feature>
<proteinExistence type="inferred from homology"/>
<name>A0A7X0VXB0_9BACL</name>
<dbReference type="AlphaFoldDB" id="A0A7X0VXB0"/>
<protein>
    <submittedName>
        <fullName evidence="5">Sulfatase-like hydrolase/transferase</fullName>
    </submittedName>
</protein>
<dbReference type="GO" id="GO:0015024">
    <property type="term" value="F:glucuronate-2-sulfatase activity"/>
    <property type="evidence" value="ECO:0007669"/>
    <property type="project" value="TreeGrafter"/>
</dbReference>
<evidence type="ECO:0000313" key="6">
    <source>
        <dbReference type="Proteomes" id="UP000564644"/>
    </source>
</evidence>
<evidence type="ECO:0000313" key="5">
    <source>
        <dbReference type="EMBL" id="MBB6733252.1"/>
    </source>
</evidence>
<keyword evidence="5" id="KW-0808">Transferase</keyword>
<dbReference type="SUPFAM" id="SSF53649">
    <property type="entry name" value="Alkaline phosphatase-like"/>
    <property type="match status" value="1"/>
</dbReference>
<dbReference type="PROSITE" id="PS00523">
    <property type="entry name" value="SULFATASE_1"/>
    <property type="match status" value="1"/>
</dbReference>
<dbReference type="PANTHER" id="PTHR46615">
    <property type="entry name" value="ARYLSULFATASE K"/>
    <property type="match status" value="1"/>
</dbReference>